<keyword evidence="2" id="KW-1133">Transmembrane helix</keyword>
<gene>
    <name evidence="3" type="ORF">TKK_009202</name>
</gene>
<keyword evidence="4" id="KW-1185">Reference proteome</keyword>
<evidence type="ECO:0000313" key="4">
    <source>
        <dbReference type="Proteomes" id="UP001627154"/>
    </source>
</evidence>
<comment type="caution">
    <text evidence="3">The sequence shown here is derived from an EMBL/GenBank/DDBJ whole genome shotgun (WGS) entry which is preliminary data.</text>
</comment>
<evidence type="ECO:0000256" key="2">
    <source>
        <dbReference type="SAM" id="Phobius"/>
    </source>
</evidence>
<sequence length="444" mass="49800">MLWACTRGSYRKRHARIFRVAPISQWKTAGKGGHARAPRPDVFANYSFGGAAAQTATTIMGPNFFGLSSRRFFYATVLLIWCLDACGKVAAATLDESGTQDGGRGHHDDEDDYDLASGTLFVGKLLLVPVLAAIGLKFMALVPVVLAKIFLLSVMNFLSTNLNLIISTLFGMRNFLGKHGLWAHEDNAKPSHSYPEIETFAEWANHPALIQPMENVHYQYVLDTETKPRLMKLQADSSRPAPSVYHHHHQATPFENKNWVPEAATAAAGGERQMKKQRSVGRVGKYKCYWTDEDGQLQMSSHQVNPEEMPAHRASQEAKRRRMDVANNYGFKMRKKPLYLHPEPSNDMRYLKSKFYGQPSVAPMTAGSEPEQLEDDHRQVATTHESADKVDDSSSLPEANFLPEAFAQVKVAENYPELLLQQQQRSEVLSSKFKDEETEKESSV</sequence>
<organism evidence="3 4">
    <name type="scientific">Trichogramma kaykai</name>
    <dbReference type="NCBI Taxonomy" id="54128"/>
    <lineage>
        <taxon>Eukaryota</taxon>
        <taxon>Metazoa</taxon>
        <taxon>Ecdysozoa</taxon>
        <taxon>Arthropoda</taxon>
        <taxon>Hexapoda</taxon>
        <taxon>Insecta</taxon>
        <taxon>Pterygota</taxon>
        <taxon>Neoptera</taxon>
        <taxon>Endopterygota</taxon>
        <taxon>Hymenoptera</taxon>
        <taxon>Apocrita</taxon>
        <taxon>Proctotrupomorpha</taxon>
        <taxon>Chalcidoidea</taxon>
        <taxon>Trichogrammatidae</taxon>
        <taxon>Trichogramma</taxon>
    </lineage>
</organism>
<keyword evidence="2" id="KW-0472">Membrane</keyword>
<dbReference type="Proteomes" id="UP001627154">
    <property type="component" value="Unassembled WGS sequence"/>
</dbReference>
<evidence type="ECO:0000256" key="1">
    <source>
        <dbReference type="SAM" id="MobiDB-lite"/>
    </source>
</evidence>
<feature type="compositionally biased region" description="Basic and acidic residues" evidence="1">
    <location>
        <begin position="432"/>
        <end position="444"/>
    </location>
</feature>
<feature type="region of interest" description="Disordered" evidence="1">
    <location>
        <begin position="361"/>
        <end position="397"/>
    </location>
</feature>
<name>A0ABD2WX41_9HYME</name>
<dbReference type="AlphaFoldDB" id="A0ABD2WX41"/>
<dbReference type="EMBL" id="JBJJXI010000067">
    <property type="protein sequence ID" value="KAL3397184.1"/>
    <property type="molecule type" value="Genomic_DNA"/>
</dbReference>
<accession>A0ABD2WX41</accession>
<feature type="transmembrane region" description="Helical" evidence="2">
    <location>
        <begin position="149"/>
        <end position="170"/>
    </location>
</feature>
<reference evidence="3 4" key="1">
    <citation type="journal article" date="2024" name="bioRxiv">
        <title>A reference genome for Trichogramma kaykai: A tiny desert-dwelling parasitoid wasp with competing sex-ratio distorters.</title>
        <authorList>
            <person name="Culotta J."/>
            <person name="Lindsey A.R."/>
        </authorList>
    </citation>
    <scope>NUCLEOTIDE SEQUENCE [LARGE SCALE GENOMIC DNA]</scope>
    <source>
        <strain evidence="3 4">KSX58</strain>
    </source>
</reference>
<feature type="region of interest" description="Disordered" evidence="1">
    <location>
        <begin position="424"/>
        <end position="444"/>
    </location>
</feature>
<keyword evidence="2" id="KW-0812">Transmembrane</keyword>
<feature type="compositionally biased region" description="Basic and acidic residues" evidence="1">
    <location>
        <begin position="375"/>
        <end position="392"/>
    </location>
</feature>
<protein>
    <submittedName>
        <fullName evidence="3">Uncharacterized protein</fullName>
    </submittedName>
</protein>
<feature type="transmembrane region" description="Helical" evidence="2">
    <location>
        <begin position="125"/>
        <end position="143"/>
    </location>
</feature>
<evidence type="ECO:0000313" key="3">
    <source>
        <dbReference type="EMBL" id="KAL3397184.1"/>
    </source>
</evidence>
<proteinExistence type="predicted"/>